<dbReference type="Pfam" id="PF00293">
    <property type="entry name" value="NUDIX"/>
    <property type="match status" value="1"/>
</dbReference>
<evidence type="ECO:0000313" key="5">
    <source>
        <dbReference type="EMBL" id="CAI6339231.1"/>
    </source>
</evidence>
<feature type="domain" description="Nudix hydrolase" evidence="4">
    <location>
        <begin position="118"/>
        <end position="282"/>
    </location>
</feature>
<comment type="cofactor">
    <cofactor evidence="1">
        <name>Mg(2+)</name>
        <dbReference type="ChEBI" id="CHEBI:18420"/>
    </cofactor>
</comment>
<sequence>MDSPKEPSAPAETTNNLRNFELPGWNPPVQVTHPPGITRDQILNFGGFDTWSKTLQSSIKRQKFSDHEFHKEPYSLKSIEIQSYDMIGKEEKRRPLFIKLFAKVENDEGGSLPGVVFLRGGSVTVLIIVRPSDSLDERYVIMTEQPRIPAGSLGFLEIPAGMIDPSDDSFGGAAARELEEEVGLKLKKEDLIDMTELALRGHSTEERLEDAMYPSPGGCDEYISIYLWERDMDRMQIDGLRGRLGGERGEQEKIRVRLLNYEKLLHVGTRDGKTLAAWGLYEYLKRTRQIK</sequence>
<dbReference type="EMBL" id="CAOQHR010000009">
    <property type="protein sequence ID" value="CAI6339231.1"/>
    <property type="molecule type" value="Genomic_DNA"/>
</dbReference>
<dbReference type="InterPro" id="IPR015797">
    <property type="entry name" value="NUDIX_hydrolase-like_dom_sf"/>
</dbReference>
<dbReference type="GO" id="GO:0006753">
    <property type="term" value="P:nucleoside phosphate metabolic process"/>
    <property type="evidence" value="ECO:0007669"/>
    <property type="project" value="TreeGrafter"/>
</dbReference>
<evidence type="ECO:0000259" key="4">
    <source>
        <dbReference type="PROSITE" id="PS51462"/>
    </source>
</evidence>
<evidence type="ECO:0000256" key="1">
    <source>
        <dbReference type="ARBA" id="ARBA00001946"/>
    </source>
</evidence>
<dbReference type="OrthoDB" id="10249920at2759"/>
<evidence type="ECO:0000256" key="3">
    <source>
        <dbReference type="SAM" id="MobiDB-lite"/>
    </source>
</evidence>
<dbReference type="CDD" id="cd03424">
    <property type="entry name" value="NUDIX_ADPRase_Nudt5_UGPPase_Nudt14"/>
    <property type="match status" value="1"/>
</dbReference>
<dbReference type="InterPro" id="IPR000086">
    <property type="entry name" value="NUDIX_hydrolase_dom"/>
</dbReference>
<accession>A0A9W4XVE3</accession>
<evidence type="ECO:0000313" key="6">
    <source>
        <dbReference type="Proteomes" id="UP001152607"/>
    </source>
</evidence>
<dbReference type="AlphaFoldDB" id="A0A9W4XVE3"/>
<evidence type="ECO:0000256" key="2">
    <source>
        <dbReference type="ARBA" id="ARBA00022801"/>
    </source>
</evidence>
<feature type="region of interest" description="Disordered" evidence="3">
    <location>
        <begin position="1"/>
        <end position="20"/>
    </location>
</feature>
<dbReference type="GO" id="GO:0019693">
    <property type="term" value="P:ribose phosphate metabolic process"/>
    <property type="evidence" value="ECO:0007669"/>
    <property type="project" value="TreeGrafter"/>
</dbReference>
<proteinExistence type="predicted"/>
<dbReference type="SUPFAM" id="SSF55811">
    <property type="entry name" value="Nudix"/>
    <property type="match status" value="1"/>
</dbReference>
<gene>
    <name evidence="5" type="ORF">PDIGIT_LOCUS12382</name>
</gene>
<reference evidence="5" key="1">
    <citation type="submission" date="2023-01" db="EMBL/GenBank/DDBJ databases">
        <authorList>
            <person name="Van Ghelder C."/>
            <person name="Rancurel C."/>
        </authorList>
    </citation>
    <scope>NUCLEOTIDE SEQUENCE</scope>
    <source>
        <strain evidence="5">CNCM I-4278</strain>
    </source>
</reference>
<dbReference type="Proteomes" id="UP001152607">
    <property type="component" value="Unassembled WGS sequence"/>
</dbReference>
<dbReference type="GO" id="GO:0080042">
    <property type="term" value="F:ADP-glucose pyrophosphohydrolase activity"/>
    <property type="evidence" value="ECO:0007669"/>
    <property type="project" value="TreeGrafter"/>
</dbReference>
<comment type="caution">
    <text evidence="5">The sequence shown here is derived from an EMBL/GenBank/DDBJ whole genome shotgun (WGS) entry which is preliminary data.</text>
</comment>
<dbReference type="Gene3D" id="3.90.79.10">
    <property type="entry name" value="Nucleoside Triphosphate Pyrophosphohydrolase"/>
    <property type="match status" value="1"/>
</dbReference>
<name>A0A9W4XVE3_9PLEO</name>
<organism evidence="5 6">
    <name type="scientific">Periconia digitata</name>
    <dbReference type="NCBI Taxonomy" id="1303443"/>
    <lineage>
        <taxon>Eukaryota</taxon>
        <taxon>Fungi</taxon>
        <taxon>Dikarya</taxon>
        <taxon>Ascomycota</taxon>
        <taxon>Pezizomycotina</taxon>
        <taxon>Dothideomycetes</taxon>
        <taxon>Pleosporomycetidae</taxon>
        <taxon>Pleosporales</taxon>
        <taxon>Massarineae</taxon>
        <taxon>Periconiaceae</taxon>
        <taxon>Periconia</taxon>
    </lineage>
</organism>
<keyword evidence="2" id="KW-0378">Hydrolase</keyword>
<dbReference type="PROSITE" id="PS51462">
    <property type="entry name" value="NUDIX"/>
    <property type="match status" value="1"/>
</dbReference>
<dbReference type="PANTHER" id="PTHR11839:SF18">
    <property type="entry name" value="NUDIX HYDROLASE DOMAIN-CONTAINING PROTEIN"/>
    <property type="match status" value="1"/>
</dbReference>
<dbReference type="PANTHER" id="PTHR11839">
    <property type="entry name" value="UDP/ADP-SUGAR PYROPHOSPHATASE"/>
    <property type="match status" value="1"/>
</dbReference>
<dbReference type="GO" id="GO:0080041">
    <property type="term" value="F:ADP-ribose pyrophosphohydrolase activity"/>
    <property type="evidence" value="ECO:0007669"/>
    <property type="project" value="TreeGrafter"/>
</dbReference>
<keyword evidence="6" id="KW-1185">Reference proteome</keyword>
<protein>
    <recommendedName>
        <fullName evidence="4">Nudix hydrolase domain-containing protein</fullName>
    </recommendedName>
</protein>